<evidence type="ECO:0000259" key="3">
    <source>
        <dbReference type="PROSITE" id="PS50977"/>
    </source>
</evidence>
<dbReference type="EMBL" id="RLIH01000004">
    <property type="protein sequence ID" value="RVU55029.1"/>
    <property type="molecule type" value="Genomic_DNA"/>
</dbReference>
<evidence type="ECO:0000256" key="2">
    <source>
        <dbReference type="PROSITE-ProRule" id="PRU00335"/>
    </source>
</evidence>
<dbReference type="Pfam" id="PF00440">
    <property type="entry name" value="TetR_N"/>
    <property type="match status" value="1"/>
</dbReference>
<comment type="caution">
    <text evidence="4">The sequence shown here is derived from an EMBL/GenBank/DDBJ whole genome shotgun (WGS) entry which is preliminary data.</text>
</comment>
<sequence length="203" mass="24045">MERSLILATNRRNFTPDDKRRLRKKLREICSDFWVERGYKETSISELCKKANIATGSFYNLYSSKEELFFETLEEMQRFVNGNFIKDIKENPSKEGFVNAIENLYLEYESKPFLYDSKTVDFQSFYKKLPLEKRIQLEEKNSDFFRQAIKYANLKLKCPEYIAFSVFSILLSTVSSKDMLAKSCDFKSAFQFMVQNLVEDIFV</sequence>
<dbReference type="PROSITE" id="PS50977">
    <property type="entry name" value="HTH_TETR_2"/>
    <property type="match status" value="1"/>
</dbReference>
<dbReference type="PANTHER" id="PTHR43479:SF11">
    <property type="entry name" value="ACREF_ENVCD OPERON REPRESSOR-RELATED"/>
    <property type="match status" value="1"/>
</dbReference>
<evidence type="ECO:0000313" key="5">
    <source>
        <dbReference type="Proteomes" id="UP000288812"/>
    </source>
</evidence>
<name>A0A437S7H3_9FIRM</name>
<protein>
    <submittedName>
        <fullName evidence="4">TetR/AcrR family transcriptional regulator</fullName>
    </submittedName>
</protein>
<dbReference type="InterPro" id="IPR050624">
    <property type="entry name" value="HTH-type_Tx_Regulator"/>
</dbReference>
<accession>A0A437S7H3</accession>
<dbReference type="SUPFAM" id="SSF46689">
    <property type="entry name" value="Homeodomain-like"/>
    <property type="match status" value="1"/>
</dbReference>
<dbReference type="Gene3D" id="1.10.357.10">
    <property type="entry name" value="Tetracycline Repressor, domain 2"/>
    <property type="match status" value="1"/>
</dbReference>
<gene>
    <name evidence="4" type="ORF">EF514_03830</name>
</gene>
<dbReference type="PANTHER" id="PTHR43479">
    <property type="entry name" value="ACREF/ENVCD OPERON REPRESSOR-RELATED"/>
    <property type="match status" value="1"/>
</dbReference>
<dbReference type="AlphaFoldDB" id="A0A437S7H3"/>
<keyword evidence="5" id="KW-1185">Reference proteome</keyword>
<feature type="DNA-binding region" description="H-T-H motif" evidence="2">
    <location>
        <begin position="43"/>
        <end position="62"/>
    </location>
</feature>
<dbReference type="InterPro" id="IPR001647">
    <property type="entry name" value="HTH_TetR"/>
</dbReference>
<feature type="domain" description="HTH tetR-type" evidence="3">
    <location>
        <begin position="20"/>
        <end position="80"/>
    </location>
</feature>
<dbReference type="OrthoDB" id="494991at2"/>
<evidence type="ECO:0000256" key="1">
    <source>
        <dbReference type="ARBA" id="ARBA00023125"/>
    </source>
</evidence>
<evidence type="ECO:0000313" key="4">
    <source>
        <dbReference type="EMBL" id="RVU55029.1"/>
    </source>
</evidence>
<proteinExistence type="predicted"/>
<organism evidence="4 5">
    <name type="scientific">Anaerosphaera multitolerans</name>
    <dbReference type="NCBI Taxonomy" id="2487351"/>
    <lineage>
        <taxon>Bacteria</taxon>
        <taxon>Bacillati</taxon>
        <taxon>Bacillota</taxon>
        <taxon>Tissierellia</taxon>
        <taxon>Tissierellales</taxon>
        <taxon>Peptoniphilaceae</taxon>
        <taxon>Anaerosphaera</taxon>
    </lineage>
</organism>
<keyword evidence="1 2" id="KW-0238">DNA-binding</keyword>
<reference evidence="4 5" key="1">
    <citation type="submission" date="2018-11" db="EMBL/GenBank/DDBJ databases">
        <title>Genome sequencing and assembly of Anaerosphaera sp. nov., GS7-6-2.</title>
        <authorList>
            <person name="Rettenmaier R."/>
            <person name="Liebl W."/>
            <person name="Zverlov V."/>
        </authorList>
    </citation>
    <scope>NUCLEOTIDE SEQUENCE [LARGE SCALE GENOMIC DNA]</scope>
    <source>
        <strain evidence="4 5">GS7-6-2</strain>
    </source>
</reference>
<dbReference type="Proteomes" id="UP000288812">
    <property type="component" value="Unassembled WGS sequence"/>
</dbReference>
<dbReference type="GO" id="GO:0003677">
    <property type="term" value="F:DNA binding"/>
    <property type="evidence" value="ECO:0007669"/>
    <property type="project" value="UniProtKB-UniRule"/>
</dbReference>
<dbReference type="InterPro" id="IPR009057">
    <property type="entry name" value="Homeodomain-like_sf"/>
</dbReference>